<organism evidence="14 15">
    <name type="scientific">Strigomonas culicis</name>
    <dbReference type="NCBI Taxonomy" id="28005"/>
    <lineage>
        <taxon>Eukaryota</taxon>
        <taxon>Discoba</taxon>
        <taxon>Euglenozoa</taxon>
        <taxon>Kinetoplastea</taxon>
        <taxon>Metakinetoplastina</taxon>
        <taxon>Trypanosomatida</taxon>
        <taxon>Trypanosomatidae</taxon>
        <taxon>Strigomonadinae</taxon>
        <taxon>Strigomonas</taxon>
    </lineage>
</organism>
<dbReference type="Pfam" id="PF00069">
    <property type="entry name" value="Pkinase"/>
    <property type="match status" value="1"/>
</dbReference>
<name>S9USZ3_9TRYP</name>
<evidence type="ECO:0000256" key="6">
    <source>
        <dbReference type="ARBA" id="ARBA00022777"/>
    </source>
</evidence>
<evidence type="ECO:0000256" key="3">
    <source>
        <dbReference type="ARBA" id="ARBA00022723"/>
    </source>
</evidence>
<evidence type="ECO:0000256" key="1">
    <source>
        <dbReference type="ARBA" id="ARBA00022527"/>
    </source>
</evidence>
<protein>
    <submittedName>
        <fullName evidence="14">Protein kinase</fullName>
    </submittedName>
</protein>
<dbReference type="SUPFAM" id="SSF57903">
    <property type="entry name" value="FYVE/PHD zinc finger"/>
    <property type="match status" value="1"/>
</dbReference>
<proteinExistence type="inferred from homology"/>
<dbReference type="PROSITE" id="PS50011">
    <property type="entry name" value="PROTEIN_KINASE_DOM"/>
    <property type="match status" value="1"/>
</dbReference>
<accession>S9USZ3</accession>
<dbReference type="InterPro" id="IPR011011">
    <property type="entry name" value="Znf_FYVE_PHD"/>
</dbReference>
<keyword evidence="6 14" id="KW-0418">Kinase</keyword>
<sequence>MAKHLSHKWNYNLFIPGAQWQPNCDVDVCTAPVCDAPMGIFKRHHCRWCGRIFCGPCAPYVTRLDGISYRRCRRCQLPVIFRSFINPCTNVRESTPLTVILSFLNDASINALIQCCSTMLNEFPIPNCIYYEKVEDRFPTFIPSAQVGKGGFGQVYFLTDRRNANKRYVAVKSACKSTNMTYAAWRRALTEVDIMRGNTHPNLPQFYECFQTMQHFYIVMEAMRGGKIRVAYRFITKHSLPVEPFVAHVIAQVAEAIHYLDEERNVVHRDIKLDNIVLSSDYRTAVLIDFGLSVLAEGYGAHTLSVAGSPGYVSPENLTAAVESTPLRLTRAELVKADIFSLGIVAYILLTGRFATSGKTCAQQRREILNGLDFDSFIWDQRSEEAKDLVRQMLEVNMNERASYIDIVSHPFIQRNQSRHDEIVEYRKSFLEKEETQDDDMDFLEVEETDGWELRAESRFDHSLKHLKKWFKSRTSILMRSPSSMT</sequence>
<keyword evidence="7" id="KW-0862">Zinc</keyword>
<dbReference type="InterPro" id="IPR017441">
    <property type="entry name" value="Protein_kinase_ATP_BS"/>
</dbReference>
<evidence type="ECO:0000256" key="9">
    <source>
        <dbReference type="PROSITE-ProRule" id="PRU00091"/>
    </source>
</evidence>
<keyword evidence="5 9" id="KW-0863">Zinc-finger</keyword>
<comment type="caution">
    <text evidence="14">The sequence shown here is derived from an EMBL/GenBank/DDBJ whole genome shotgun (WGS) entry which is preliminary data.</text>
</comment>
<keyword evidence="15" id="KW-1185">Reference proteome</keyword>
<dbReference type="GO" id="GO:0004674">
    <property type="term" value="F:protein serine/threonine kinase activity"/>
    <property type="evidence" value="ECO:0007669"/>
    <property type="project" value="UniProtKB-KW"/>
</dbReference>
<dbReference type="Gene3D" id="3.30.40.10">
    <property type="entry name" value="Zinc/RING finger domain, C3HC4 (zinc finger)"/>
    <property type="match status" value="1"/>
</dbReference>
<dbReference type="InterPro" id="IPR000719">
    <property type="entry name" value="Prot_kinase_dom"/>
</dbReference>
<feature type="domain" description="Protein kinase" evidence="12">
    <location>
        <begin position="141"/>
        <end position="413"/>
    </location>
</feature>
<dbReference type="PROSITE" id="PS00107">
    <property type="entry name" value="PROTEIN_KINASE_ATP"/>
    <property type="match status" value="1"/>
</dbReference>
<dbReference type="EMBL" id="ATMH01003089">
    <property type="protein sequence ID" value="EPY31934.1"/>
    <property type="molecule type" value="Genomic_DNA"/>
</dbReference>
<reference evidence="14 15" key="1">
    <citation type="journal article" date="2013" name="PLoS ONE">
        <title>Predicting the Proteins of Angomonas deanei, Strigomonas culicis and Their Respective Endosymbionts Reveals New Aspects of the Trypanosomatidae Family.</title>
        <authorList>
            <person name="Motta M.C."/>
            <person name="Martins A.C."/>
            <person name="de Souza S.S."/>
            <person name="Catta-Preta C.M."/>
            <person name="Silva R."/>
            <person name="Klein C.C."/>
            <person name="de Almeida L.G."/>
            <person name="de Lima Cunha O."/>
            <person name="Ciapina L.P."/>
            <person name="Brocchi M."/>
            <person name="Colabardini A.C."/>
            <person name="de Araujo Lima B."/>
            <person name="Machado C.R."/>
            <person name="de Almeida Soares C.M."/>
            <person name="Probst C.M."/>
            <person name="de Menezes C.B."/>
            <person name="Thompson C.E."/>
            <person name="Bartholomeu D.C."/>
            <person name="Gradia D.F."/>
            <person name="Pavoni D.P."/>
            <person name="Grisard E.C."/>
            <person name="Fantinatti-Garboggini F."/>
            <person name="Marchini F.K."/>
            <person name="Rodrigues-Luiz G.F."/>
            <person name="Wagner G."/>
            <person name="Goldman G.H."/>
            <person name="Fietto J.L."/>
            <person name="Elias M.C."/>
            <person name="Goldman M.H."/>
            <person name="Sagot M.F."/>
            <person name="Pereira M."/>
            <person name="Stoco P.H."/>
            <person name="de Mendonca-Neto R.P."/>
            <person name="Teixeira S.M."/>
            <person name="Maciel T.E."/>
            <person name="de Oliveira Mendes T.A."/>
            <person name="Urmenyi T.P."/>
            <person name="de Souza W."/>
            <person name="Schenkman S."/>
            <person name="de Vasconcelos A.T."/>
        </authorList>
    </citation>
    <scope>NUCLEOTIDE SEQUENCE [LARGE SCALE GENOMIC DNA]</scope>
</reference>
<dbReference type="OrthoDB" id="10252171at2759"/>
<dbReference type="PROSITE" id="PS50178">
    <property type="entry name" value="ZF_FYVE"/>
    <property type="match status" value="1"/>
</dbReference>
<keyword evidence="2" id="KW-0808">Transferase</keyword>
<dbReference type="GO" id="GO:0008270">
    <property type="term" value="F:zinc ion binding"/>
    <property type="evidence" value="ECO:0007669"/>
    <property type="project" value="UniProtKB-KW"/>
</dbReference>
<evidence type="ECO:0000259" key="12">
    <source>
        <dbReference type="PROSITE" id="PS50011"/>
    </source>
</evidence>
<keyword evidence="4 10" id="KW-0547">Nucleotide-binding</keyword>
<dbReference type="InterPro" id="IPR000306">
    <property type="entry name" value="Znf_FYVE"/>
</dbReference>
<evidence type="ECO:0000313" key="14">
    <source>
        <dbReference type="EMBL" id="EPY31934.1"/>
    </source>
</evidence>
<keyword evidence="1 11" id="KW-0723">Serine/threonine-protein kinase</keyword>
<evidence type="ECO:0000256" key="4">
    <source>
        <dbReference type="ARBA" id="ARBA00022741"/>
    </source>
</evidence>
<evidence type="ECO:0000256" key="8">
    <source>
        <dbReference type="ARBA" id="ARBA00022840"/>
    </source>
</evidence>
<dbReference type="InterPro" id="IPR008271">
    <property type="entry name" value="Ser/Thr_kinase_AS"/>
</dbReference>
<dbReference type="AlphaFoldDB" id="S9USZ3"/>
<dbReference type="PANTHER" id="PTHR24349">
    <property type="entry name" value="SERINE/THREONINE-PROTEIN KINASE"/>
    <property type="match status" value="1"/>
</dbReference>
<evidence type="ECO:0000256" key="5">
    <source>
        <dbReference type="ARBA" id="ARBA00022771"/>
    </source>
</evidence>
<dbReference type="InterPro" id="IPR017455">
    <property type="entry name" value="Znf_FYVE-rel"/>
</dbReference>
<evidence type="ECO:0000256" key="7">
    <source>
        <dbReference type="ARBA" id="ARBA00022833"/>
    </source>
</evidence>
<feature type="binding site" evidence="10">
    <location>
        <position position="176"/>
    </location>
    <ligand>
        <name>ATP</name>
        <dbReference type="ChEBI" id="CHEBI:30616"/>
    </ligand>
</feature>
<dbReference type="Proteomes" id="UP000015354">
    <property type="component" value="Unassembled WGS sequence"/>
</dbReference>
<dbReference type="SMART" id="SM00220">
    <property type="entry name" value="S_TKc"/>
    <property type="match status" value="1"/>
</dbReference>
<evidence type="ECO:0000256" key="11">
    <source>
        <dbReference type="RuleBase" id="RU000304"/>
    </source>
</evidence>
<dbReference type="GO" id="GO:0005524">
    <property type="term" value="F:ATP binding"/>
    <property type="evidence" value="ECO:0007669"/>
    <property type="project" value="UniProtKB-UniRule"/>
</dbReference>
<dbReference type="InterPro" id="IPR011009">
    <property type="entry name" value="Kinase-like_dom_sf"/>
</dbReference>
<evidence type="ECO:0000256" key="2">
    <source>
        <dbReference type="ARBA" id="ARBA00022679"/>
    </source>
</evidence>
<dbReference type="PROSITE" id="PS00108">
    <property type="entry name" value="PROTEIN_KINASE_ST"/>
    <property type="match status" value="1"/>
</dbReference>
<evidence type="ECO:0000256" key="10">
    <source>
        <dbReference type="PROSITE-ProRule" id="PRU10141"/>
    </source>
</evidence>
<gene>
    <name evidence="14" type="ORF">STCU_03089</name>
</gene>
<dbReference type="SMART" id="SM00064">
    <property type="entry name" value="FYVE"/>
    <property type="match status" value="1"/>
</dbReference>
<dbReference type="Gene3D" id="1.10.510.10">
    <property type="entry name" value="Transferase(Phosphotransferase) domain 1"/>
    <property type="match status" value="1"/>
</dbReference>
<keyword evidence="3" id="KW-0479">Metal-binding</keyword>
<dbReference type="InterPro" id="IPR013083">
    <property type="entry name" value="Znf_RING/FYVE/PHD"/>
</dbReference>
<evidence type="ECO:0000259" key="13">
    <source>
        <dbReference type="PROSITE" id="PS50178"/>
    </source>
</evidence>
<comment type="similarity">
    <text evidence="11">Belongs to the protein kinase superfamily.</text>
</comment>
<keyword evidence="8 10" id="KW-0067">ATP-binding</keyword>
<dbReference type="SUPFAM" id="SSF56112">
    <property type="entry name" value="Protein kinase-like (PK-like)"/>
    <property type="match status" value="1"/>
</dbReference>
<evidence type="ECO:0000313" key="15">
    <source>
        <dbReference type="Proteomes" id="UP000015354"/>
    </source>
</evidence>
<dbReference type="Pfam" id="PF01363">
    <property type="entry name" value="FYVE"/>
    <property type="match status" value="1"/>
</dbReference>
<feature type="domain" description="FYVE-type" evidence="13">
    <location>
        <begin position="25"/>
        <end position="75"/>
    </location>
</feature>
<dbReference type="InterPro" id="IPR050205">
    <property type="entry name" value="CDPK_Ser/Thr_kinases"/>
</dbReference>